<proteinExistence type="predicted"/>
<organism evidence="2 3">
    <name type="scientific">Mycena chlorophos</name>
    <name type="common">Agaric fungus</name>
    <name type="synonym">Agaricus chlorophos</name>
    <dbReference type="NCBI Taxonomy" id="658473"/>
    <lineage>
        <taxon>Eukaryota</taxon>
        <taxon>Fungi</taxon>
        <taxon>Dikarya</taxon>
        <taxon>Basidiomycota</taxon>
        <taxon>Agaricomycotina</taxon>
        <taxon>Agaricomycetes</taxon>
        <taxon>Agaricomycetidae</taxon>
        <taxon>Agaricales</taxon>
        <taxon>Marasmiineae</taxon>
        <taxon>Mycenaceae</taxon>
        <taxon>Mycena</taxon>
    </lineage>
</organism>
<reference evidence="2" key="1">
    <citation type="submission" date="2020-05" db="EMBL/GenBank/DDBJ databases">
        <title>Mycena genomes resolve the evolution of fungal bioluminescence.</title>
        <authorList>
            <person name="Tsai I.J."/>
        </authorList>
    </citation>
    <scope>NUCLEOTIDE SEQUENCE</scope>
    <source>
        <strain evidence="2">110903Hualien_Pintung</strain>
    </source>
</reference>
<name>A0A8H6VQ84_MYCCL</name>
<accession>A0A8H6VQ84</accession>
<evidence type="ECO:0000256" key="1">
    <source>
        <dbReference type="SAM" id="MobiDB-lite"/>
    </source>
</evidence>
<comment type="caution">
    <text evidence="2">The sequence shown here is derived from an EMBL/GenBank/DDBJ whole genome shotgun (WGS) entry which is preliminary data.</text>
</comment>
<keyword evidence="3" id="KW-1185">Reference proteome</keyword>
<dbReference type="OrthoDB" id="3013961at2759"/>
<evidence type="ECO:0000313" key="3">
    <source>
        <dbReference type="Proteomes" id="UP000613580"/>
    </source>
</evidence>
<dbReference type="EMBL" id="JACAZE010000027">
    <property type="protein sequence ID" value="KAF7290072.1"/>
    <property type="molecule type" value="Genomic_DNA"/>
</dbReference>
<gene>
    <name evidence="2" type="ORF">HMN09_01312300</name>
</gene>
<evidence type="ECO:0000313" key="2">
    <source>
        <dbReference type="EMBL" id="KAF7290072.1"/>
    </source>
</evidence>
<protein>
    <submittedName>
        <fullName evidence="2">Uncharacterized protein</fullName>
    </submittedName>
</protein>
<dbReference type="AlphaFoldDB" id="A0A8H6VQ84"/>
<sequence length="256" mass="29611">MSHDAINGFRRHYLSESIAELSSLGGLDIDTGTLNYPLPTTTVPTVTSEVHLRTAVDAIDMHKVLFPSEVRRLADEATTNAERLSAFFSITDLMKHETRMETHANACKLMATCLKAFPAIALPVESDEKEMYQPPEGSQWYPKRRNVEDSLLRNLRKFIRFSDHFVRKPPQYEEKLEAELNKLHAFADKFFDLSAKLSASNERLRLLQLVDSYERMKLDRMKKREERATIRADRAARKLERELQRQQRDAAKHNPP</sequence>
<dbReference type="Proteomes" id="UP000613580">
    <property type="component" value="Unassembled WGS sequence"/>
</dbReference>
<feature type="region of interest" description="Disordered" evidence="1">
    <location>
        <begin position="224"/>
        <end position="256"/>
    </location>
</feature>